<organism evidence="1 2">
    <name type="scientific">Lymphocystis disease virus 3</name>
    <dbReference type="NCBI Taxonomy" id="2560566"/>
    <lineage>
        <taxon>Viruses</taxon>
        <taxon>Varidnaviria</taxon>
        <taxon>Bamfordvirae</taxon>
        <taxon>Nucleocytoviricota</taxon>
        <taxon>Megaviricetes</taxon>
        <taxon>Pimascovirales</taxon>
        <taxon>Pimascovirales incertae sedis</taxon>
        <taxon>Iridoviridae</taxon>
        <taxon>Alphairidovirinae</taxon>
        <taxon>Lymphocystivirus</taxon>
        <taxon>Lymphocystivirus sparus1</taxon>
    </lineage>
</organism>
<dbReference type="Proteomes" id="UP000149121">
    <property type="component" value="Segment"/>
</dbReference>
<evidence type="ECO:0000313" key="1">
    <source>
        <dbReference type="EMBL" id="AOC55147.1"/>
    </source>
</evidence>
<dbReference type="KEGG" id="vg:30902639"/>
<proteinExistence type="predicted"/>
<evidence type="ECO:0000313" key="2">
    <source>
        <dbReference type="Proteomes" id="UP000149121"/>
    </source>
</evidence>
<sequence>MQQNFKSYKPRFGRNYDLERFGEILQDVRYRLTPSEVYKT</sequence>
<dbReference type="EMBL" id="KX643370">
    <property type="protein sequence ID" value="AOC55147.1"/>
    <property type="molecule type" value="Genomic_DNA"/>
</dbReference>
<protein>
    <submittedName>
        <fullName evidence="1">Uncharacterized protein</fullName>
    </submittedName>
</protein>
<gene>
    <name evidence="1" type="ORF">LCDVSa063R</name>
</gene>
<keyword evidence="2" id="KW-1185">Reference proteome</keyword>
<reference evidence="1 2" key="1">
    <citation type="journal article" date="2016" name="J. Virol.">
        <title>Concurrence of Iridovirus, Polyomavirus, and a Unique Member of a New Group of Fish Papillomaviruses in Lymphocystis Disease-Affected Gilthead Sea Bream.</title>
        <authorList>
            <person name="Lopez-Bueno A."/>
            <person name="Mavian C."/>
            <person name="Labella A.M."/>
            <person name="Castro D."/>
            <person name="Borrego J.J."/>
            <person name="Alcami A."/>
            <person name="Alejo A."/>
        </authorList>
    </citation>
    <scope>NUCLEOTIDE SEQUENCE [LARGE SCALE GENOMIC DNA]</scope>
    <source>
        <strain evidence="1">SA9</strain>
    </source>
</reference>
<accession>A0A1B2RVX9</accession>
<name>A0A1B2RVX9_9VIRU</name>